<dbReference type="InterPro" id="IPR036390">
    <property type="entry name" value="WH_DNA-bd_sf"/>
</dbReference>
<feature type="domain" description="HTH arsR-type" evidence="4">
    <location>
        <begin position="1"/>
        <end position="66"/>
    </location>
</feature>
<dbReference type="CDD" id="cd00090">
    <property type="entry name" value="HTH_ARSR"/>
    <property type="match status" value="1"/>
</dbReference>
<keyword evidence="3" id="KW-0804">Transcription</keyword>
<dbReference type="GO" id="GO:0003677">
    <property type="term" value="F:DNA binding"/>
    <property type="evidence" value="ECO:0007669"/>
    <property type="project" value="UniProtKB-KW"/>
</dbReference>
<dbReference type="PRINTS" id="PR00778">
    <property type="entry name" value="HTHARSR"/>
</dbReference>
<keyword evidence="6" id="KW-1185">Reference proteome</keyword>
<dbReference type="InterPro" id="IPR001845">
    <property type="entry name" value="HTH_ArsR_DNA-bd_dom"/>
</dbReference>
<comment type="caution">
    <text evidence="5">The sequence shown here is derived from an EMBL/GenBank/DDBJ whole genome shotgun (WGS) entry which is preliminary data.</text>
</comment>
<gene>
    <name evidence="5" type="ORF">TMU3MR103_2222</name>
</gene>
<protein>
    <recommendedName>
        <fullName evidence="4">HTH arsR-type domain-containing protein</fullName>
    </recommendedName>
</protein>
<accession>A0A091BZ72</accession>
<dbReference type="Proteomes" id="UP000029381">
    <property type="component" value="Unassembled WGS sequence"/>
</dbReference>
<dbReference type="EMBL" id="JPVT01000245">
    <property type="protein sequence ID" value="KFN89102.1"/>
    <property type="molecule type" value="Genomic_DNA"/>
</dbReference>
<evidence type="ECO:0000256" key="2">
    <source>
        <dbReference type="ARBA" id="ARBA00023125"/>
    </source>
</evidence>
<evidence type="ECO:0000313" key="6">
    <source>
        <dbReference type="Proteomes" id="UP000029381"/>
    </source>
</evidence>
<dbReference type="NCBIfam" id="NF033788">
    <property type="entry name" value="HTH_metalloreg"/>
    <property type="match status" value="1"/>
</dbReference>
<evidence type="ECO:0000256" key="1">
    <source>
        <dbReference type="ARBA" id="ARBA00023015"/>
    </source>
</evidence>
<keyword evidence="2" id="KW-0238">DNA-binding</keyword>
<dbReference type="PROSITE" id="PS00846">
    <property type="entry name" value="HTH_ARSR_1"/>
    <property type="match status" value="1"/>
</dbReference>
<organism evidence="5 6">
    <name type="scientific">Tetragenococcus muriaticus 3MR10-3</name>
    <dbReference type="NCBI Taxonomy" id="1302648"/>
    <lineage>
        <taxon>Bacteria</taxon>
        <taxon>Bacillati</taxon>
        <taxon>Bacillota</taxon>
        <taxon>Bacilli</taxon>
        <taxon>Lactobacillales</taxon>
        <taxon>Enterococcaceae</taxon>
        <taxon>Tetragenococcus</taxon>
    </lineage>
</organism>
<evidence type="ECO:0000259" key="4">
    <source>
        <dbReference type="PROSITE" id="PS50987"/>
    </source>
</evidence>
<reference evidence="5 6" key="1">
    <citation type="submission" date="2014-08" db="EMBL/GenBank/DDBJ databases">
        <title>Genome sequence of Tetragenococcus muriaticus.</title>
        <authorList>
            <person name="Chuea-nongthon C."/>
            <person name="Rodtong S."/>
            <person name="Yongsawatdigul J."/>
            <person name="Steele J.L."/>
            <person name="Liu X.-y."/>
            <person name="Speers J."/>
            <person name="Glasner J.D."/>
            <person name="Neeno-Eckwall E.C."/>
        </authorList>
    </citation>
    <scope>NUCLEOTIDE SEQUENCE [LARGE SCALE GENOMIC DNA]</scope>
    <source>
        <strain evidence="5 6">3MR10-3</strain>
    </source>
</reference>
<dbReference type="AlphaFoldDB" id="A0A091BZ72"/>
<proteinExistence type="predicted"/>
<dbReference type="InterPro" id="IPR018334">
    <property type="entry name" value="ArsR_HTH"/>
</dbReference>
<dbReference type="PATRIC" id="fig|1302648.3.peg.2175"/>
<dbReference type="InterPro" id="IPR011991">
    <property type="entry name" value="ArsR-like_HTH"/>
</dbReference>
<sequence length="66" mass="7406">MHYELTAKVFKALGDPTRLQIVDMLSCGERCACDLLELFDFTQPTLSHHMKVLINAGIVKTRKVGT</sequence>
<dbReference type="SUPFAM" id="SSF46785">
    <property type="entry name" value="Winged helix' DNA-binding domain"/>
    <property type="match status" value="1"/>
</dbReference>
<dbReference type="InterPro" id="IPR036388">
    <property type="entry name" value="WH-like_DNA-bd_sf"/>
</dbReference>
<dbReference type="GO" id="GO:0003700">
    <property type="term" value="F:DNA-binding transcription factor activity"/>
    <property type="evidence" value="ECO:0007669"/>
    <property type="project" value="InterPro"/>
</dbReference>
<dbReference type="InterPro" id="IPR051081">
    <property type="entry name" value="HTH_MetalResp_TranReg"/>
</dbReference>
<keyword evidence="1" id="KW-0805">Transcription regulation</keyword>
<dbReference type="SMART" id="SM00418">
    <property type="entry name" value="HTH_ARSR"/>
    <property type="match status" value="1"/>
</dbReference>
<dbReference type="Gene3D" id="1.10.10.10">
    <property type="entry name" value="Winged helix-like DNA-binding domain superfamily/Winged helix DNA-binding domain"/>
    <property type="match status" value="1"/>
</dbReference>
<dbReference type="PANTHER" id="PTHR33154">
    <property type="entry name" value="TRANSCRIPTIONAL REGULATOR, ARSR FAMILY"/>
    <property type="match status" value="1"/>
</dbReference>
<dbReference type="PANTHER" id="PTHR33154:SF18">
    <property type="entry name" value="ARSENICAL RESISTANCE OPERON REPRESSOR"/>
    <property type="match status" value="1"/>
</dbReference>
<dbReference type="PROSITE" id="PS50987">
    <property type="entry name" value="HTH_ARSR_2"/>
    <property type="match status" value="1"/>
</dbReference>
<dbReference type="Pfam" id="PF01022">
    <property type="entry name" value="HTH_5"/>
    <property type="match status" value="1"/>
</dbReference>
<evidence type="ECO:0000256" key="3">
    <source>
        <dbReference type="ARBA" id="ARBA00023163"/>
    </source>
</evidence>
<name>A0A091BZ72_9ENTE</name>
<evidence type="ECO:0000313" key="5">
    <source>
        <dbReference type="EMBL" id="KFN89102.1"/>
    </source>
</evidence>